<organism evidence="2 3">
    <name type="scientific">Arcicella gelida</name>
    <dbReference type="NCBI Taxonomy" id="2984195"/>
    <lineage>
        <taxon>Bacteria</taxon>
        <taxon>Pseudomonadati</taxon>
        <taxon>Bacteroidota</taxon>
        <taxon>Cytophagia</taxon>
        <taxon>Cytophagales</taxon>
        <taxon>Flectobacillaceae</taxon>
        <taxon>Arcicella</taxon>
    </lineage>
</organism>
<dbReference type="RefSeq" id="WP_323699473.1">
    <property type="nucleotide sequence ID" value="NZ_JAYGIL010000078.1"/>
</dbReference>
<reference evidence="2 3" key="1">
    <citation type="submission" date="2023-12" db="EMBL/GenBank/DDBJ databases">
        <title>Novel species of the genus Arcicella isolated from rivers.</title>
        <authorList>
            <person name="Lu H."/>
        </authorList>
    </citation>
    <scope>NUCLEOTIDE SEQUENCE [LARGE SCALE GENOMIC DNA]</scope>
    <source>
        <strain evidence="2 3">DC2W</strain>
    </source>
</reference>
<protein>
    <recommendedName>
        <fullName evidence="1">DUF6984 domain-containing protein</fullName>
    </recommendedName>
</protein>
<keyword evidence="3" id="KW-1185">Reference proteome</keyword>
<dbReference type="EMBL" id="JAYGIL010000078">
    <property type="protein sequence ID" value="MEA5406111.1"/>
    <property type="molecule type" value="Genomic_DNA"/>
</dbReference>
<dbReference type="Pfam" id="PF22480">
    <property type="entry name" value="DUF6984"/>
    <property type="match status" value="1"/>
</dbReference>
<comment type="caution">
    <text evidence="2">The sequence shown here is derived from an EMBL/GenBank/DDBJ whole genome shotgun (WGS) entry which is preliminary data.</text>
</comment>
<evidence type="ECO:0000313" key="3">
    <source>
        <dbReference type="Proteomes" id="UP001303899"/>
    </source>
</evidence>
<evidence type="ECO:0000259" key="1">
    <source>
        <dbReference type="Pfam" id="PF22480"/>
    </source>
</evidence>
<proteinExistence type="predicted"/>
<name>A0ABU5SCD0_9BACT</name>
<gene>
    <name evidence="2" type="ORF">VB776_24465</name>
</gene>
<sequence length="107" mass="12100">MNVRKATANEEMLLAYLISKASVTISEDWKINLLVASMDDGKMGSLSLYPEGIVSENHQFGGQISEYLFLDEDDVIVLASLYVDEKGRLFELDMWKTDYSPLSKLPF</sequence>
<feature type="domain" description="DUF6984" evidence="1">
    <location>
        <begin position="4"/>
        <end position="106"/>
    </location>
</feature>
<evidence type="ECO:0000313" key="2">
    <source>
        <dbReference type="EMBL" id="MEA5406111.1"/>
    </source>
</evidence>
<dbReference type="InterPro" id="IPR054253">
    <property type="entry name" value="DUF6984"/>
</dbReference>
<accession>A0ABU5SCD0</accession>
<dbReference type="Proteomes" id="UP001303899">
    <property type="component" value="Unassembled WGS sequence"/>
</dbReference>